<dbReference type="PANTHER" id="PTHR33841:SF5">
    <property type="entry name" value="DNA METHYLASE (MODIFICATION METHYLASE) (METHYLTRANSFERASE)-RELATED"/>
    <property type="match status" value="1"/>
</dbReference>
<dbReference type="GO" id="GO:0032259">
    <property type="term" value="P:methylation"/>
    <property type="evidence" value="ECO:0007669"/>
    <property type="project" value="UniProtKB-KW"/>
</dbReference>
<reference evidence="5" key="1">
    <citation type="submission" date="2019-08" db="EMBL/GenBank/DDBJ databases">
        <authorList>
            <person name="Kucharzyk K."/>
            <person name="Murdoch R.W."/>
            <person name="Higgins S."/>
            <person name="Loffler F."/>
        </authorList>
    </citation>
    <scope>NUCLEOTIDE SEQUENCE</scope>
</reference>
<evidence type="ECO:0000256" key="2">
    <source>
        <dbReference type="ARBA" id="ARBA00022679"/>
    </source>
</evidence>
<dbReference type="GO" id="GO:0008170">
    <property type="term" value="F:N-methyltransferase activity"/>
    <property type="evidence" value="ECO:0007669"/>
    <property type="project" value="InterPro"/>
</dbReference>
<dbReference type="PRINTS" id="PR00507">
    <property type="entry name" value="N12N6MTFRASE"/>
</dbReference>
<proteinExistence type="predicted"/>
<protein>
    <recommendedName>
        <fullName evidence="4">DNA methylase adenine-specific domain-containing protein</fullName>
    </recommendedName>
</protein>
<dbReference type="InterPro" id="IPR050953">
    <property type="entry name" value="N4_N6_ade-DNA_methylase"/>
</dbReference>
<dbReference type="InterPro" id="IPR029063">
    <property type="entry name" value="SAM-dependent_MTases_sf"/>
</dbReference>
<dbReference type="PANTHER" id="PTHR33841">
    <property type="entry name" value="DNA METHYLTRANSFERASE YEEA-RELATED"/>
    <property type="match status" value="1"/>
</dbReference>
<dbReference type="SUPFAM" id="SSF53335">
    <property type="entry name" value="S-adenosyl-L-methionine-dependent methyltransferases"/>
    <property type="match status" value="1"/>
</dbReference>
<keyword evidence="1" id="KW-0489">Methyltransferase</keyword>
<dbReference type="Gene3D" id="3.40.50.150">
    <property type="entry name" value="Vaccinia Virus protein VP39"/>
    <property type="match status" value="1"/>
</dbReference>
<dbReference type="Pfam" id="PF02384">
    <property type="entry name" value="N6_Mtase"/>
    <property type="match status" value="1"/>
</dbReference>
<comment type="caution">
    <text evidence="5">The sequence shown here is derived from an EMBL/GenBank/DDBJ whole genome shotgun (WGS) entry which is preliminary data.</text>
</comment>
<dbReference type="GO" id="GO:0003677">
    <property type="term" value="F:DNA binding"/>
    <property type="evidence" value="ECO:0007669"/>
    <property type="project" value="InterPro"/>
</dbReference>
<evidence type="ECO:0000259" key="4">
    <source>
        <dbReference type="Pfam" id="PF02384"/>
    </source>
</evidence>
<dbReference type="EMBL" id="VSSQ01000007">
    <property type="protein sequence ID" value="MPL58483.1"/>
    <property type="molecule type" value="Genomic_DNA"/>
</dbReference>
<gene>
    <name evidence="5" type="ORF">SDC9_04016</name>
</gene>
<evidence type="ECO:0000313" key="5">
    <source>
        <dbReference type="EMBL" id="MPL58483.1"/>
    </source>
</evidence>
<keyword evidence="3" id="KW-0949">S-adenosyl-L-methionine</keyword>
<keyword evidence="2" id="KW-0808">Transferase</keyword>
<evidence type="ECO:0000256" key="1">
    <source>
        <dbReference type="ARBA" id="ARBA00022603"/>
    </source>
</evidence>
<name>A0A644SV45_9ZZZZ</name>
<accession>A0A644SV45</accession>
<evidence type="ECO:0000256" key="3">
    <source>
        <dbReference type="ARBA" id="ARBA00022691"/>
    </source>
</evidence>
<feature type="domain" description="DNA methylase adenine-specific" evidence="4">
    <location>
        <begin position="325"/>
        <end position="566"/>
    </location>
</feature>
<sequence>MSIRYNERSWAIDVISEINLLCSRMGRAVRRAGGESTLKNEGGVLFPDVLLFGDDSRIVQGWELKMPDTPITDNELLNNAERKARLLGLNSFLVWNVTNAALYVLEQASGRFLPVRHWEITIRNREEVINRWREWRQLLERIIADINDFLEIGTIFSANFHEVFDRNTIVDVILGHKQGVGELLRRTAGANATTRAEINNWWRLCHSEYFIDEPDQWNALAKVNLLQWLNRLLFAQWMKRFFTAAREIDRITPGTNVEEASLIISNITRQCDFLNIFQPMICSQVLTDAAWQELTELNAFLTDIRLENVSQDILQNILEKVVYSARRELVGQYATPSILADLLVNMTVDDWGDDVIDPCCGTGTIAKAIFDNKRRYLESSAMALASTWASDKFTFPLHIANIALADPEAVGEPTRLFQADALELSPEQTITIINPGDGSPMDIILPEFPCIISNLPFVPFEIARDANPNLFGVNDFLSHAEGKEVALAGKSDLYAYVALAVWRLLAPGGRLGIITSNSWLGTDWGEKYRSILKRFYKIKTVLVSGCGRWFNNADVVTTITVLERRLTPCLPAADETTAFAVLKQPLDALKNEEIKGEIADTLVLRKQLVNDNLSIIVRQHGDIERLEELGLEWPALFADLEWLNDVAPHLVPTRDYFVINRGERRGWDPMFYPESGHGIEPQYLRPVLKTPRSITGLIASPDATAFCCSRHIGELAANGHLGALTWIRRFEQGVNKTGKPLAEVLARSGYHWYEMRDDTTADLVAFMNYDERIFIAKLRERSFVNQRLIRLTRRSQDVDTELCHALLNSILGIFYIEAMGFGRGLAALDLSSNKLSSGFRMLDPVVITAAQRQQILNDFAPLLTRRVLPALAEIDQADRIRFDSTVLAAYGLERYYDSIKRAFCNLYRIRRTVKQ</sequence>
<dbReference type="AlphaFoldDB" id="A0A644SV45"/>
<dbReference type="InterPro" id="IPR003356">
    <property type="entry name" value="DNA_methylase_A-5"/>
</dbReference>
<organism evidence="5">
    <name type="scientific">bioreactor metagenome</name>
    <dbReference type="NCBI Taxonomy" id="1076179"/>
    <lineage>
        <taxon>unclassified sequences</taxon>
        <taxon>metagenomes</taxon>
        <taxon>ecological metagenomes</taxon>
    </lineage>
</organism>